<keyword evidence="3" id="KW-1185">Reference proteome</keyword>
<reference evidence="2 3" key="1">
    <citation type="submission" date="2023-04" db="EMBL/GenBank/DDBJ databases">
        <title>Antarctic isolates genomes.</title>
        <authorList>
            <person name="Dimov S.G."/>
        </authorList>
    </citation>
    <scope>NUCLEOTIDE SEQUENCE [LARGE SCALE GENOMIC DNA]</scope>
    <source>
        <strain evidence="2 3">AL19</strain>
    </source>
</reference>
<gene>
    <name evidence="2" type="ORF">QK289_12215</name>
</gene>
<sequence>MQTKISSFDPVQYLDTQTDGTPIVILTGMGCSYHEWYEIVQTLQTTNRVLSFHRHSWREGDGVHRTSHAVQQLKTLLTHCNVDEPILLVGHSYGGLIAQEFAIHHPDQLKGLLLVDSTSVDLHELDTLDTPVLDTLSSDATWIEQCRHYATQTKDQLRHLVQPVLTPEQHRLPKTIQSALLNFQTEPTLYAMMATEVTHWKMDAQRIKRNTFPDLPLIVIGRDQRQAIAEGLQDGLPETEVRQLEETWHQLILRQANLTKTATVRFAEGAGHAVHLDRPELVIAAIRQLDQTPVKDVSQ</sequence>
<comment type="caution">
    <text evidence="2">The sequence shown here is derived from an EMBL/GenBank/DDBJ whole genome shotgun (WGS) entry which is preliminary data.</text>
</comment>
<accession>A0ABT6R4A0</accession>
<protein>
    <submittedName>
        <fullName evidence="2">Alpha/beta hydrolase</fullName>
    </submittedName>
</protein>
<dbReference type="PROSITE" id="PS51257">
    <property type="entry name" value="PROKAR_LIPOPROTEIN"/>
    <property type="match status" value="1"/>
</dbReference>
<dbReference type="Gene3D" id="3.40.50.1820">
    <property type="entry name" value="alpha/beta hydrolase"/>
    <property type="match status" value="1"/>
</dbReference>
<proteinExistence type="predicted"/>
<feature type="domain" description="AB hydrolase-1" evidence="1">
    <location>
        <begin position="23"/>
        <end position="285"/>
    </location>
</feature>
<dbReference type="GO" id="GO:0016787">
    <property type="term" value="F:hydrolase activity"/>
    <property type="evidence" value="ECO:0007669"/>
    <property type="project" value="UniProtKB-KW"/>
</dbReference>
<name>A0ABT6R4A0_9BACL</name>
<evidence type="ECO:0000259" key="1">
    <source>
        <dbReference type="Pfam" id="PF12697"/>
    </source>
</evidence>
<dbReference type="PRINTS" id="PR00111">
    <property type="entry name" value="ABHYDROLASE"/>
</dbReference>
<dbReference type="EMBL" id="JASBQV010000021">
    <property type="protein sequence ID" value="MDI3235774.1"/>
    <property type="molecule type" value="Genomic_DNA"/>
</dbReference>
<dbReference type="Pfam" id="PF12697">
    <property type="entry name" value="Abhydrolase_6"/>
    <property type="match status" value="1"/>
</dbReference>
<dbReference type="PANTHER" id="PTHR43798">
    <property type="entry name" value="MONOACYLGLYCEROL LIPASE"/>
    <property type="match status" value="1"/>
</dbReference>
<dbReference type="RefSeq" id="WP_282356763.1">
    <property type="nucleotide sequence ID" value="NZ_JASBQV010000021.1"/>
</dbReference>
<keyword evidence="2" id="KW-0378">Hydrolase</keyword>
<dbReference type="InterPro" id="IPR050266">
    <property type="entry name" value="AB_hydrolase_sf"/>
</dbReference>
<dbReference type="Proteomes" id="UP001243286">
    <property type="component" value="Unassembled WGS sequence"/>
</dbReference>
<organism evidence="2 3">
    <name type="scientific">Exiguobacterium antarcticum</name>
    <dbReference type="NCBI Taxonomy" id="132920"/>
    <lineage>
        <taxon>Bacteria</taxon>
        <taxon>Bacillati</taxon>
        <taxon>Bacillota</taxon>
        <taxon>Bacilli</taxon>
        <taxon>Bacillales</taxon>
        <taxon>Bacillales Family XII. Incertae Sedis</taxon>
        <taxon>Exiguobacterium</taxon>
    </lineage>
</organism>
<dbReference type="InterPro" id="IPR029058">
    <property type="entry name" value="AB_hydrolase_fold"/>
</dbReference>
<evidence type="ECO:0000313" key="2">
    <source>
        <dbReference type="EMBL" id="MDI3235774.1"/>
    </source>
</evidence>
<dbReference type="InterPro" id="IPR000073">
    <property type="entry name" value="AB_hydrolase_1"/>
</dbReference>
<evidence type="ECO:0000313" key="3">
    <source>
        <dbReference type="Proteomes" id="UP001243286"/>
    </source>
</evidence>
<dbReference type="SUPFAM" id="SSF53474">
    <property type="entry name" value="alpha/beta-Hydrolases"/>
    <property type="match status" value="1"/>
</dbReference>